<keyword evidence="2" id="KW-1185">Reference proteome</keyword>
<evidence type="ECO:0000313" key="2">
    <source>
        <dbReference type="Proteomes" id="UP000217277"/>
    </source>
</evidence>
<name>A0ACA8DTZ3_9GAMM</name>
<gene>
    <name evidence="1" type="primary">hsdS</name>
    <name evidence="1" type="ORF">PAGA_a0972</name>
</gene>
<accession>A0ACA8DTZ3</accession>
<protein>
    <submittedName>
        <fullName evidence="1">Type I restriction enzyme, S subunit</fullName>
    </submittedName>
</protein>
<proteinExistence type="predicted"/>
<organism evidence="1 2">
    <name type="scientific">Pseudoalteromonas agarivorans DSM 14585</name>
    <dbReference type="NCBI Taxonomy" id="1312369"/>
    <lineage>
        <taxon>Bacteria</taxon>
        <taxon>Pseudomonadati</taxon>
        <taxon>Pseudomonadota</taxon>
        <taxon>Gammaproteobacteria</taxon>
        <taxon>Alteromonadales</taxon>
        <taxon>Pseudoalteromonadaceae</taxon>
        <taxon>Pseudoalteromonas</taxon>
    </lineage>
</organism>
<evidence type="ECO:0000313" key="1">
    <source>
        <dbReference type="EMBL" id="ATC81453.1"/>
    </source>
</evidence>
<reference evidence="1" key="1">
    <citation type="submission" date="2015-03" db="EMBL/GenBank/DDBJ databases">
        <authorList>
            <person name="Xie B.-B."/>
            <person name="Rong J.-C."/>
            <person name="Qin Q.-L."/>
            <person name="Zhang Y.-Z."/>
        </authorList>
    </citation>
    <scope>NUCLEOTIDE SEQUENCE</scope>
    <source>
        <strain evidence="1">DSM 14585</strain>
    </source>
</reference>
<sequence length="407" mass="45682">MSNLVPEGWYKSKLGLEAYLTMGQSPLSDTYNFEREGLPFFQGKTDFGTHRPKVRVWCNNPTKIAKKNSILFSVRAPVGEVNITDNDCCIGRGLAGIIGKTIDQSYLYQNIQFLKKMFILLAQGSTFEAVNGSELKEFPLILPPLPEQQKIAKILTSVDEVIEKTQAQIDKLKDLKTGMMQELLTHGIGHTEFKDSPVGRIPADWSVVKIADLCSHVVDCVNKTAPVVDFKTPYKMIRTTNVRHGRVDTENVRCVTKETFELWTRRLLPENGDLIFTREAPVGECGILKDSRGVFLGQRTMMYRASKARTSAEFLMYSIMSDYGKQQLEDFSGGSTVGHMRVPDCGRILIKTPPLDEQAKIVKLLGSVDTSILVKEKKLAKINHSKKALMQDLLTGKVRVKVDSEYQ</sequence>
<dbReference type="EMBL" id="CP011011">
    <property type="protein sequence ID" value="ATC81453.1"/>
    <property type="molecule type" value="Genomic_DNA"/>
</dbReference>
<dbReference type="Proteomes" id="UP000217277">
    <property type="component" value="Chromosome I"/>
</dbReference>